<dbReference type="InterPro" id="IPR018946">
    <property type="entry name" value="PhoD-like_MPP"/>
</dbReference>
<dbReference type="Gene3D" id="3.60.21.70">
    <property type="entry name" value="PhoD-like phosphatase"/>
    <property type="match status" value="1"/>
</dbReference>
<keyword evidence="4" id="KW-1185">Reference proteome</keyword>
<protein>
    <submittedName>
        <fullName evidence="3">Alkaline phosphatase</fullName>
    </submittedName>
</protein>
<dbReference type="Proteomes" id="UP000229433">
    <property type="component" value="Unassembled WGS sequence"/>
</dbReference>
<dbReference type="OrthoDB" id="9763616at2"/>
<evidence type="ECO:0000256" key="1">
    <source>
        <dbReference type="SAM" id="SignalP"/>
    </source>
</evidence>
<dbReference type="Pfam" id="PF09423">
    <property type="entry name" value="PhoD"/>
    <property type="match status" value="1"/>
</dbReference>
<evidence type="ECO:0000313" key="3">
    <source>
        <dbReference type="EMBL" id="PHQ29036.1"/>
    </source>
</evidence>
<dbReference type="EMBL" id="NQXA01000010">
    <property type="protein sequence ID" value="PHQ29036.1"/>
    <property type="molecule type" value="Genomic_DNA"/>
</dbReference>
<dbReference type="CDD" id="cd07389">
    <property type="entry name" value="MPP_PhoD"/>
    <property type="match status" value="1"/>
</dbReference>
<feature type="domain" description="PhoD-like phosphatase metallophosphatase" evidence="2">
    <location>
        <begin position="47"/>
        <end position="262"/>
    </location>
</feature>
<sequence length="340" mass="38705">MKNTGIRRFSILLFCVLVFQTLCAQKEDSGAFKILFGSCNRTELPNPFWDQMAATQADVFIWGGDAIYADTRNMRKMKRMYNAQKNIPEYKAFAESIPVMGTWDDHDYGLNDAGAEYDQKQKSQQLFLDFIGMPSDAETRQTEGVYASKDFSVSGKTIKIIVLDTRYFRSSLKRAIDPEKRYAPSTDTTNTMLGKEQWAWLENELSEAADFTVIMSSIQFLSNEHGFETWGNFPHEVARFERLLEKSNAKAVILLSGDRHIAEFSKKELPGLEYPLIDFTSSGLTHTYISFDGEPNAHRVGEVVTRKNYGLIAIDLSTNEVDFKIMGENNQVMQALTQDY</sequence>
<dbReference type="InterPro" id="IPR029052">
    <property type="entry name" value="Metallo-depent_PP-like"/>
</dbReference>
<evidence type="ECO:0000313" key="4">
    <source>
        <dbReference type="Proteomes" id="UP000229433"/>
    </source>
</evidence>
<comment type="caution">
    <text evidence="3">The sequence shown here is derived from an EMBL/GenBank/DDBJ whole genome shotgun (WGS) entry which is preliminary data.</text>
</comment>
<dbReference type="PANTHER" id="PTHR33987">
    <property type="entry name" value="CALCINEURIN-LIKE METALLO-PHOSPHOESTERASE SUPERFAMILY PROTEIN"/>
    <property type="match status" value="1"/>
</dbReference>
<dbReference type="AlphaFoldDB" id="A0A2G1VQI6"/>
<feature type="signal peptide" evidence="1">
    <location>
        <begin position="1"/>
        <end position="24"/>
    </location>
</feature>
<evidence type="ECO:0000259" key="2">
    <source>
        <dbReference type="Pfam" id="PF09423"/>
    </source>
</evidence>
<dbReference type="SUPFAM" id="SSF56300">
    <property type="entry name" value="Metallo-dependent phosphatases"/>
    <property type="match status" value="1"/>
</dbReference>
<name>A0A2G1VQI6_9FLAO</name>
<organism evidence="3 4">
    <name type="scientific">Leeuwenhoekiella nanhaiensis</name>
    <dbReference type="NCBI Taxonomy" id="1655491"/>
    <lineage>
        <taxon>Bacteria</taxon>
        <taxon>Pseudomonadati</taxon>
        <taxon>Bacteroidota</taxon>
        <taxon>Flavobacteriia</taxon>
        <taxon>Flavobacteriales</taxon>
        <taxon>Flavobacteriaceae</taxon>
        <taxon>Leeuwenhoekiella</taxon>
    </lineage>
</organism>
<reference evidence="3 4" key="1">
    <citation type="submission" date="2017-08" db="EMBL/GenBank/DDBJ databases">
        <title>The whole genome shortgun sequences of strain Leeuwenhoekiella nanhaiensis G18 from the South China Sea.</title>
        <authorList>
            <person name="Liu Q."/>
        </authorList>
    </citation>
    <scope>NUCLEOTIDE SEQUENCE [LARGE SCALE GENOMIC DNA]</scope>
    <source>
        <strain evidence="3 4">G18</strain>
    </source>
</reference>
<dbReference type="RefSeq" id="WP_099646651.1">
    <property type="nucleotide sequence ID" value="NZ_KZ319292.1"/>
</dbReference>
<keyword evidence="1" id="KW-0732">Signal</keyword>
<accession>A0A2G1VQI6</accession>
<gene>
    <name evidence="3" type="ORF">CJ305_12680</name>
</gene>
<proteinExistence type="predicted"/>
<dbReference type="PANTHER" id="PTHR33987:SF1">
    <property type="entry name" value="CALCINEURIN-LIKE METALLO-PHOSPHOESTERASE SUPERFAMILY PROTEIN"/>
    <property type="match status" value="1"/>
</dbReference>
<feature type="chain" id="PRO_5013686230" evidence="1">
    <location>
        <begin position="25"/>
        <end position="340"/>
    </location>
</feature>
<dbReference type="InterPro" id="IPR038607">
    <property type="entry name" value="PhoD-like_sf"/>
</dbReference>